<proteinExistence type="predicted"/>
<feature type="non-terminal residue" evidence="1">
    <location>
        <position position="71"/>
    </location>
</feature>
<name>A0A061R039_9CHLO</name>
<feature type="non-terminal residue" evidence="1">
    <location>
        <position position="1"/>
    </location>
</feature>
<organism evidence="1">
    <name type="scientific">Tetraselmis sp. GSL018</name>
    <dbReference type="NCBI Taxonomy" id="582737"/>
    <lineage>
        <taxon>Eukaryota</taxon>
        <taxon>Viridiplantae</taxon>
        <taxon>Chlorophyta</taxon>
        <taxon>core chlorophytes</taxon>
        <taxon>Chlorodendrophyceae</taxon>
        <taxon>Chlorodendrales</taxon>
        <taxon>Chlorodendraceae</taxon>
        <taxon>Tetraselmis</taxon>
    </lineage>
</organism>
<accession>A0A061R039</accession>
<dbReference type="EMBL" id="GBEZ01020380">
    <property type="protein sequence ID" value="JAC66287.1"/>
    <property type="molecule type" value="Transcribed_RNA"/>
</dbReference>
<evidence type="ECO:0000313" key="1">
    <source>
        <dbReference type="EMBL" id="JAC66287.1"/>
    </source>
</evidence>
<sequence>ERERERERERYQEWLWLKSWIGWWLNWRWKGACSEGRSIQKRKHPMPQPIFLCSEAKLYCAETNSEPNRVN</sequence>
<reference evidence="1" key="1">
    <citation type="submission" date="2014-05" db="EMBL/GenBank/DDBJ databases">
        <title>The transcriptome of the halophilic microalga Tetraselmis sp. GSL018 isolated from the Great Salt Lake, Utah.</title>
        <authorList>
            <person name="Jinkerson R.E."/>
            <person name="D'Adamo S."/>
            <person name="Posewitz M.C."/>
        </authorList>
    </citation>
    <scope>NUCLEOTIDE SEQUENCE</scope>
    <source>
        <strain evidence="1">GSL018</strain>
    </source>
</reference>
<gene>
    <name evidence="1" type="ORF">TSPGSL018_14048</name>
</gene>
<dbReference type="AlphaFoldDB" id="A0A061R039"/>
<protein>
    <submittedName>
        <fullName evidence="1">Uncharacterized protein</fullName>
    </submittedName>
</protein>